<dbReference type="GO" id="GO:0046872">
    <property type="term" value="F:metal ion binding"/>
    <property type="evidence" value="ECO:0007669"/>
    <property type="project" value="InterPro"/>
</dbReference>
<feature type="region of interest" description="Disordered" evidence="1">
    <location>
        <begin position="1"/>
        <end position="42"/>
    </location>
</feature>
<reference evidence="3 4" key="1">
    <citation type="submission" date="2018-07" db="EMBL/GenBank/DDBJ databases">
        <title>Rhodosalinus sp. strain E84T genomic sequence and assembly.</title>
        <authorList>
            <person name="Liu Z.-W."/>
            <person name="Lu D.-C."/>
        </authorList>
    </citation>
    <scope>NUCLEOTIDE SEQUENCE [LARGE SCALE GENOMIC DNA]</scope>
    <source>
        <strain evidence="3 4">E84</strain>
    </source>
</reference>
<keyword evidence="4" id="KW-1185">Reference proteome</keyword>
<protein>
    <recommendedName>
        <fullName evidence="2">B12-binding domain-containing protein</fullName>
    </recommendedName>
</protein>
<feature type="domain" description="B12-binding" evidence="2">
    <location>
        <begin position="157"/>
        <end position="287"/>
    </location>
</feature>
<organism evidence="3 4">
    <name type="scientific">Rhodosalinus halophilus</name>
    <dbReference type="NCBI Taxonomy" id="2259333"/>
    <lineage>
        <taxon>Bacteria</taxon>
        <taxon>Pseudomonadati</taxon>
        <taxon>Pseudomonadota</taxon>
        <taxon>Alphaproteobacteria</taxon>
        <taxon>Rhodobacterales</taxon>
        <taxon>Paracoccaceae</taxon>
        <taxon>Rhodosalinus</taxon>
    </lineage>
</organism>
<dbReference type="InterPro" id="IPR006158">
    <property type="entry name" value="Cobalamin-bd"/>
</dbReference>
<dbReference type="GO" id="GO:0031419">
    <property type="term" value="F:cobalamin binding"/>
    <property type="evidence" value="ECO:0007669"/>
    <property type="project" value="InterPro"/>
</dbReference>
<dbReference type="InterPro" id="IPR036724">
    <property type="entry name" value="Cobalamin-bd_sf"/>
</dbReference>
<evidence type="ECO:0000259" key="2">
    <source>
        <dbReference type="PROSITE" id="PS51332"/>
    </source>
</evidence>
<comment type="caution">
    <text evidence="3">The sequence shown here is derived from an EMBL/GenBank/DDBJ whole genome shotgun (WGS) entry which is preliminary data.</text>
</comment>
<dbReference type="EMBL" id="QNTQ01000010">
    <property type="protein sequence ID" value="RBI84537.1"/>
    <property type="molecule type" value="Genomic_DNA"/>
</dbReference>
<accession>A0A365U7D6</accession>
<sequence length="289" mass="30849">MRPHTDPDGWPDPPIQDGQPRLGTEGSMKDDLDSCNEGQGGMRGIQSLAESALKILADSRQGDRQSVTGDWVERLCDAVVSDSETSHHRVISAMVSSGIRSDDIFDIYLPAVARELGERWMRDEATFVEVTLGTGRLQTLLRERAERGRGGADAASACSVLLVLPPFEAHALGVFIAADQFRRLGHSVQVAVAPSAAELGRLLSDREFAMLGLTCATRRAIPELREYVASIRAQARSVPPVVIGGPLVASEPNLAETIGADRIAATCQDALAACGLVSEPEALCIEGQP</sequence>
<dbReference type="Pfam" id="PF02310">
    <property type="entry name" value="B12-binding"/>
    <property type="match status" value="1"/>
</dbReference>
<evidence type="ECO:0000313" key="4">
    <source>
        <dbReference type="Proteomes" id="UP000253370"/>
    </source>
</evidence>
<dbReference type="SUPFAM" id="SSF52242">
    <property type="entry name" value="Cobalamin (vitamin B12)-binding domain"/>
    <property type="match status" value="1"/>
</dbReference>
<gene>
    <name evidence="3" type="ORF">DRV85_11285</name>
</gene>
<dbReference type="PROSITE" id="PS51332">
    <property type="entry name" value="B12_BINDING"/>
    <property type="match status" value="1"/>
</dbReference>
<dbReference type="AlphaFoldDB" id="A0A365U7D6"/>
<evidence type="ECO:0000256" key="1">
    <source>
        <dbReference type="SAM" id="MobiDB-lite"/>
    </source>
</evidence>
<evidence type="ECO:0000313" key="3">
    <source>
        <dbReference type="EMBL" id="RBI84537.1"/>
    </source>
</evidence>
<dbReference type="Gene3D" id="3.40.50.280">
    <property type="entry name" value="Cobalamin-binding domain"/>
    <property type="match status" value="1"/>
</dbReference>
<proteinExistence type="predicted"/>
<dbReference type="Proteomes" id="UP000253370">
    <property type="component" value="Unassembled WGS sequence"/>
</dbReference>
<name>A0A365U7D6_9RHOB</name>